<dbReference type="PRINTS" id="PR00455">
    <property type="entry name" value="HTHTETR"/>
</dbReference>
<gene>
    <name evidence="5" type="ORF">KHA97_14505</name>
</gene>
<dbReference type="EMBL" id="JAGYPG010000002">
    <property type="protein sequence ID" value="MBS4196276.1"/>
    <property type="molecule type" value="Genomic_DNA"/>
</dbReference>
<evidence type="ECO:0000256" key="2">
    <source>
        <dbReference type="ARBA" id="ARBA00023125"/>
    </source>
</evidence>
<comment type="caution">
    <text evidence="5">The sequence shown here is derived from an EMBL/GenBank/DDBJ whole genome shotgun (WGS) entry which is preliminary data.</text>
</comment>
<dbReference type="PANTHER" id="PTHR43479">
    <property type="entry name" value="ACREF/ENVCD OPERON REPRESSOR-RELATED"/>
    <property type="match status" value="1"/>
</dbReference>
<keyword evidence="2 3" id="KW-0238">DNA-binding</keyword>
<dbReference type="PANTHER" id="PTHR43479:SF22">
    <property type="entry name" value="TRANSCRIPTIONAL REGULATOR, TETR FAMILY"/>
    <property type="match status" value="1"/>
</dbReference>
<evidence type="ECO:0000256" key="1">
    <source>
        <dbReference type="ARBA" id="ARBA00022491"/>
    </source>
</evidence>
<reference evidence="5 6" key="1">
    <citation type="submission" date="2021-05" db="EMBL/GenBank/DDBJ databases">
        <title>Novel Bacillus species.</title>
        <authorList>
            <person name="Liu G."/>
        </authorList>
    </citation>
    <scope>NUCLEOTIDE SEQUENCE [LARGE SCALE GENOMIC DNA]</scope>
    <source>
        <strain evidence="6">FJAT-49780</strain>
    </source>
</reference>
<dbReference type="Gene3D" id="1.10.357.10">
    <property type="entry name" value="Tetracycline Repressor, domain 2"/>
    <property type="match status" value="1"/>
</dbReference>
<dbReference type="Pfam" id="PF00440">
    <property type="entry name" value="TetR_N"/>
    <property type="match status" value="1"/>
</dbReference>
<dbReference type="InterPro" id="IPR050624">
    <property type="entry name" value="HTH-type_Tx_Regulator"/>
</dbReference>
<dbReference type="AlphaFoldDB" id="A0A942TGC6"/>
<dbReference type="RefSeq" id="WP_213125417.1">
    <property type="nucleotide sequence ID" value="NZ_JAGYPG010000002.1"/>
</dbReference>
<dbReference type="PROSITE" id="PS50977">
    <property type="entry name" value="HTH_TETR_2"/>
    <property type="match status" value="1"/>
</dbReference>
<dbReference type="GO" id="GO:0003677">
    <property type="term" value="F:DNA binding"/>
    <property type="evidence" value="ECO:0007669"/>
    <property type="project" value="UniProtKB-UniRule"/>
</dbReference>
<evidence type="ECO:0000313" key="5">
    <source>
        <dbReference type="EMBL" id="MBS4196276.1"/>
    </source>
</evidence>
<protein>
    <submittedName>
        <fullName evidence="5">TetR family transcriptional regulator</fullName>
    </submittedName>
</protein>
<feature type="DNA-binding region" description="H-T-H motif" evidence="3">
    <location>
        <begin position="24"/>
        <end position="43"/>
    </location>
</feature>
<keyword evidence="1" id="KW-0678">Repressor</keyword>
<dbReference type="InterPro" id="IPR001647">
    <property type="entry name" value="HTH_TetR"/>
</dbReference>
<organism evidence="5 6">
    <name type="scientific">Lederbergia citri</name>
    <dbReference type="NCBI Taxonomy" id="2833580"/>
    <lineage>
        <taxon>Bacteria</taxon>
        <taxon>Bacillati</taxon>
        <taxon>Bacillota</taxon>
        <taxon>Bacilli</taxon>
        <taxon>Bacillales</taxon>
        <taxon>Bacillaceae</taxon>
        <taxon>Lederbergia</taxon>
    </lineage>
</organism>
<feature type="domain" description="HTH tetR-type" evidence="4">
    <location>
        <begin position="1"/>
        <end position="61"/>
    </location>
</feature>
<evidence type="ECO:0000259" key="4">
    <source>
        <dbReference type="PROSITE" id="PS50977"/>
    </source>
</evidence>
<evidence type="ECO:0000313" key="6">
    <source>
        <dbReference type="Proteomes" id="UP000681414"/>
    </source>
</evidence>
<keyword evidence="6" id="KW-1185">Reference proteome</keyword>
<accession>A0A942TGC6</accession>
<sequence>MIKKQLIMEKALELFAKQGFEATSVQQITDHCGISKGAFYLSFKSKDELILTLIDHFMMEITSDIDYIVKNSKNDRLLYDFYNATYRYFYKHLDFAKIFIKEQTQTFNKEFILKMRHYDKLHEKTILTMIERLYGEVVKHTKYDLIYCIKAFMKMYGELFLSKHVTVDFDLLAETLVEKTNILANHMKISFVSEDYRKLNEYEINEQVTKEQMIEMIDRKIEEMEESIEKESLILLKEQLIEPTLSPAIVKGLFENIRNHPHCKWIAYLLRDYYKSMV</sequence>
<name>A0A942TGC6_9BACI</name>
<proteinExistence type="predicted"/>
<dbReference type="SUPFAM" id="SSF46689">
    <property type="entry name" value="Homeodomain-like"/>
    <property type="match status" value="1"/>
</dbReference>
<dbReference type="Proteomes" id="UP000681414">
    <property type="component" value="Unassembled WGS sequence"/>
</dbReference>
<evidence type="ECO:0000256" key="3">
    <source>
        <dbReference type="PROSITE-ProRule" id="PRU00335"/>
    </source>
</evidence>
<dbReference type="InterPro" id="IPR009057">
    <property type="entry name" value="Homeodomain-like_sf"/>
</dbReference>